<dbReference type="EMBL" id="BGPR01061561">
    <property type="protein sequence ID" value="GBO37214.1"/>
    <property type="molecule type" value="Genomic_DNA"/>
</dbReference>
<dbReference type="AlphaFoldDB" id="A0A4Y2WKV1"/>
<proteinExistence type="predicted"/>
<sequence>MVTAQELFQVLEQMVIAGSKIGTIGRWPNISHRNLKRFVADQNFPCDDDVQMAGFALRRRTAVYTNWSHRMARASIPVVVMLRGQSMAVLKKRSPLIDWFTRGSR</sequence>
<organism evidence="1 2">
    <name type="scientific">Araneus ventricosus</name>
    <name type="common">Orbweaver spider</name>
    <name type="synonym">Epeira ventricosa</name>
    <dbReference type="NCBI Taxonomy" id="182803"/>
    <lineage>
        <taxon>Eukaryota</taxon>
        <taxon>Metazoa</taxon>
        <taxon>Ecdysozoa</taxon>
        <taxon>Arthropoda</taxon>
        <taxon>Chelicerata</taxon>
        <taxon>Arachnida</taxon>
        <taxon>Araneae</taxon>
        <taxon>Araneomorphae</taxon>
        <taxon>Entelegynae</taxon>
        <taxon>Araneoidea</taxon>
        <taxon>Araneidae</taxon>
        <taxon>Araneus</taxon>
    </lineage>
</organism>
<accession>A0A4Y2WKV1</accession>
<protein>
    <submittedName>
        <fullName evidence="1">Uncharacterized protein</fullName>
    </submittedName>
</protein>
<keyword evidence="2" id="KW-1185">Reference proteome</keyword>
<evidence type="ECO:0000313" key="1">
    <source>
        <dbReference type="EMBL" id="GBO37214.1"/>
    </source>
</evidence>
<gene>
    <name evidence="1" type="ORF">AVEN_103592_1</name>
</gene>
<reference evidence="1 2" key="1">
    <citation type="journal article" date="2019" name="Sci. Rep.">
        <title>Orb-weaving spider Araneus ventricosus genome elucidates the spidroin gene catalogue.</title>
        <authorList>
            <person name="Kono N."/>
            <person name="Nakamura H."/>
            <person name="Ohtoshi R."/>
            <person name="Moran D.A.P."/>
            <person name="Shinohara A."/>
            <person name="Yoshida Y."/>
            <person name="Fujiwara M."/>
            <person name="Mori M."/>
            <person name="Tomita M."/>
            <person name="Arakawa K."/>
        </authorList>
    </citation>
    <scope>NUCLEOTIDE SEQUENCE [LARGE SCALE GENOMIC DNA]</scope>
</reference>
<evidence type="ECO:0000313" key="2">
    <source>
        <dbReference type="Proteomes" id="UP000499080"/>
    </source>
</evidence>
<name>A0A4Y2WKV1_ARAVE</name>
<comment type="caution">
    <text evidence="1">The sequence shown here is derived from an EMBL/GenBank/DDBJ whole genome shotgun (WGS) entry which is preliminary data.</text>
</comment>
<dbReference type="Proteomes" id="UP000499080">
    <property type="component" value="Unassembled WGS sequence"/>
</dbReference>